<feature type="compositionally biased region" description="Acidic residues" evidence="1">
    <location>
        <begin position="110"/>
        <end position="135"/>
    </location>
</feature>
<feature type="region of interest" description="Disordered" evidence="1">
    <location>
        <begin position="101"/>
        <end position="237"/>
    </location>
</feature>
<feature type="compositionally biased region" description="Basic and acidic residues" evidence="1">
    <location>
        <begin position="218"/>
        <end position="232"/>
    </location>
</feature>
<dbReference type="AlphaFoldDB" id="A0A7Y9C6I2"/>
<sequence>MKKKLEAELISLAHRILQLKNKEDIAVLQEEARKLYEKLSVLRFVEENFSDAKPTIGQPEIEEKLDKAFDYEQKIVVGEIPAAEEVPAADEISSMMENLAASKSVTDEPTASEEETSEKEETPSEEVLSEATESEETSKAETSETEEPAHEIASPTFEAAEAYVPAEATEEIKLAEEANEATALFWEAKPEEMPAAETNTEAPKDDEQDDIFAPKFELSFDEKSEESPKEDTPSPTFTFDDLLGKDYADPVFVTPEELQGSIEASKPEEGTPEEIPAETASEVIPISRSFDKGNVIPLNKDERGVTLNDKLSKGITIGLNDRIAFMKQLFNNSSEDYNRVLSQLITFDNYTDAKDFIDTMVKPDYDDWKGKEEYEQRFLEIIEKRFQ</sequence>
<gene>
    <name evidence="2" type="ORF">HZF10_11065</name>
</gene>
<evidence type="ECO:0000313" key="3">
    <source>
        <dbReference type="Proteomes" id="UP000535020"/>
    </source>
</evidence>
<dbReference type="RefSeq" id="WP_176006269.1">
    <property type="nucleotide sequence ID" value="NZ_JABWMI010000011.1"/>
</dbReference>
<dbReference type="Proteomes" id="UP000535020">
    <property type="component" value="Unassembled WGS sequence"/>
</dbReference>
<comment type="caution">
    <text evidence="2">The sequence shown here is derived from an EMBL/GenBank/DDBJ whole genome shotgun (WGS) entry which is preliminary data.</text>
</comment>
<accession>A0A7Y9C6I2</accession>
<name>A0A7Y9C6I2_9FLAO</name>
<organism evidence="2 3">
    <name type="scientific">Flavobacterium agri</name>
    <dbReference type="NCBI Taxonomy" id="2743471"/>
    <lineage>
        <taxon>Bacteria</taxon>
        <taxon>Pseudomonadati</taxon>
        <taxon>Bacteroidota</taxon>
        <taxon>Flavobacteriia</taxon>
        <taxon>Flavobacteriales</taxon>
        <taxon>Flavobacteriaceae</taxon>
        <taxon>Flavobacterium</taxon>
    </lineage>
</organism>
<keyword evidence="3" id="KW-1185">Reference proteome</keyword>
<evidence type="ECO:0000313" key="2">
    <source>
        <dbReference type="EMBL" id="NYA71464.1"/>
    </source>
</evidence>
<protein>
    <submittedName>
        <fullName evidence="2">Uncharacterized protein</fullName>
    </submittedName>
</protein>
<evidence type="ECO:0000256" key="1">
    <source>
        <dbReference type="SAM" id="MobiDB-lite"/>
    </source>
</evidence>
<feature type="compositionally biased region" description="Basic and acidic residues" evidence="1">
    <location>
        <begin position="136"/>
        <end position="150"/>
    </location>
</feature>
<reference evidence="2 3" key="1">
    <citation type="submission" date="2020-07" db="EMBL/GenBank/DDBJ databases">
        <authorList>
            <person name="Sun Q."/>
        </authorList>
    </citation>
    <scope>NUCLEOTIDE SEQUENCE [LARGE SCALE GENOMIC DNA]</scope>
    <source>
        <strain evidence="2 3">MAH-1</strain>
    </source>
</reference>
<proteinExistence type="predicted"/>
<dbReference type="EMBL" id="JACBJI010000004">
    <property type="protein sequence ID" value="NYA71464.1"/>
    <property type="molecule type" value="Genomic_DNA"/>
</dbReference>